<evidence type="ECO:0000313" key="3">
    <source>
        <dbReference type="Proteomes" id="UP001595868"/>
    </source>
</evidence>
<dbReference type="EMBL" id="JBHSBN010000022">
    <property type="protein sequence ID" value="MFC4109213.1"/>
    <property type="molecule type" value="Genomic_DNA"/>
</dbReference>
<protein>
    <submittedName>
        <fullName evidence="2">Uncharacterized protein</fullName>
    </submittedName>
</protein>
<dbReference type="Proteomes" id="UP001595868">
    <property type="component" value="Unassembled WGS sequence"/>
</dbReference>
<dbReference type="RefSeq" id="WP_377550349.1">
    <property type="nucleotide sequence ID" value="NZ_JBHSBN010000022.1"/>
</dbReference>
<proteinExistence type="predicted"/>
<feature type="region of interest" description="Disordered" evidence="1">
    <location>
        <begin position="1"/>
        <end position="68"/>
    </location>
</feature>
<gene>
    <name evidence="2" type="ORF">ACFOX0_25190</name>
</gene>
<evidence type="ECO:0000313" key="2">
    <source>
        <dbReference type="EMBL" id="MFC4109213.1"/>
    </source>
</evidence>
<reference evidence="3" key="1">
    <citation type="journal article" date="2019" name="Int. J. Syst. Evol. Microbiol.">
        <title>The Global Catalogue of Microorganisms (GCM) 10K type strain sequencing project: providing services to taxonomists for standard genome sequencing and annotation.</title>
        <authorList>
            <consortium name="The Broad Institute Genomics Platform"/>
            <consortium name="The Broad Institute Genome Sequencing Center for Infectious Disease"/>
            <person name="Wu L."/>
            <person name="Ma J."/>
        </authorList>
    </citation>
    <scope>NUCLEOTIDE SEQUENCE [LARGE SCALE GENOMIC DNA]</scope>
    <source>
        <strain evidence="3">2902at01</strain>
    </source>
</reference>
<name>A0ABV8KT98_9ACTN</name>
<feature type="compositionally biased region" description="Basic and acidic residues" evidence="1">
    <location>
        <begin position="1"/>
        <end position="13"/>
    </location>
</feature>
<organism evidence="2 3">
    <name type="scientific">Micromonospora zhanjiangensis</name>
    <dbReference type="NCBI Taxonomy" id="1522057"/>
    <lineage>
        <taxon>Bacteria</taxon>
        <taxon>Bacillati</taxon>
        <taxon>Actinomycetota</taxon>
        <taxon>Actinomycetes</taxon>
        <taxon>Micromonosporales</taxon>
        <taxon>Micromonosporaceae</taxon>
        <taxon>Micromonospora</taxon>
    </lineage>
</organism>
<accession>A0ABV8KT98</accession>
<sequence>MTDPEESREKTSKTDAVAQAPTANPRRTKVRDADQKARNAVQQRERDERRHAEAAQDGPARDDDEEGC</sequence>
<feature type="compositionally biased region" description="Basic and acidic residues" evidence="1">
    <location>
        <begin position="30"/>
        <end position="54"/>
    </location>
</feature>
<keyword evidence="3" id="KW-1185">Reference proteome</keyword>
<evidence type="ECO:0000256" key="1">
    <source>
        <dbReference type="SAM" id="MobiDB-lite"/>
    </source>
</evidence>
<comment type="caution">
    <text evidence="2">The sequence shown here is derived from an EMBL/GenBank/DDBJ whole genome shotgun (WGS) entry which is preliminary data.</text>
</comment>